<dbReference type="OrthoDB" id="9800692at2"/>
<sequence length="85" mass="9346">MGHKRQLIFLCNGSDCRGAGAKSLKKELKAELKSGELKGNCKLIETKCMDMCKSAPVVIVNQYFCKKAAADTVLKEIKKALREQG</sequence>
<protein>
    <submittedName>
        <fullName evidence="1">Thioredoxin-like [2Fe-2S] ferredoxin</fullName>
    </submittedName>
</protein>
<dbReference type="Gene3D" id="3.40.30.10">
    <property type="entry name" value="Glutaredoxin"/>
    <property type="match status" value="1"/>
</dbReference>
<gene>
    <name evidence="1" type="ORF">SAMN04488104_101574</name>
</gene>
<dbReference type="InterPro" id="IPR036249">
    <property type="entry name" value="Thioredoxin-like_sf"/>
</dbReference>
<dbReference type="SUPFAM" id="SSF52833">
    <property type="entry name" value="Thioredoxin-like"/>
    <property type="match status" value="1"/>
</dbReference>
<keyword evidence="2" id="KW-1185">Reference proteome</keyword>
<dbReference type="Proteomes" id="UP000199060">
    <property type="component" value="Unassembled WGS sequence"/>
</dbReference>
<dbReference type="EMBL" id="FNAC01000015">
    <property type="protein sequence ID" value="SDD11826.1"/>
    <property type="molecule type" value="Genomic_DNA"/>
</dbReference>
<dbReference type="AlphaFoldDB" id="A0A1G6S6L5"/>
<dbReference type="STRING" id="686796.SAMN04488104_101574"/>
<organism evidence="1 2">
    <name type="scientific">Algoriphagus faecimaris</name>
    <dbReference type="NCBI Taxonomy" id="686796"/>
    <lineage>
        <taxon>Bacteria</taxon>
        <taxon>Pseudomonadati</taxon>
        <taxon>Bacteroidota</taxon>
        <taxon>Cytophagia</taxon>
        <taxon>Cytophagales</taxon>
        <taxon>Cyclobacteriaceae</taxon>
        <taxon>Algoriphagus</taxon>
    </lineage>
</organism>
<dbReference type="Pfam" id="PF01257">
    <property type="entry name" value="2Fe-2S_thioredx"/>
    <property type="match status" value="1"/>
</dbReference>
<name>A0A1G6S6L5_9BACT</name>
<dbReference type="RefSeq" id="WP_087939053.1">
    <property type="nucleotide sequence ID" value="NZ_FNAC01000015.1"/>
</dbReference>
<reference evidence="2" key="1">
    <citation type="submission" date="2016-10" db="EMBL/GenBank/DDBJ databases">
        <authorList>
            <person name="Varghese N."/>
            <person name="Submissions S."/>
        </authorList>
    </citation>
    <scope>NUCLEOTIDE SEQUENCE [LARGE SCALE GENOMIC DNA]</scope>
    <source>
        <strain evidence="2">DSM 23095</strain>
    </source>
</reference>
<accession>A0A1G6S6L5</accession>
<evidence type="ECO:0000313" key="2">
    <source>
        <dbReference type="Proteomes" id="UP000199060"/>
    </source>
</evidence>
<proteinExistence type="predicted"/>
<dbReference type="CDD" id="cd02980">
    <property type="entry name" value="TRX_Fd_family"/>
    <property type="match status" value="1"/>
</dbReference>
<evidence type="ECO:0000313" key="1">
    <source>
        <dbReference type="EMBL" id="SDD11826.1"/>
    </source>
</evidence>